<dbReference type="Pfam" id="PF08239">
    <property type="entry name" value="SH3_3"/>
    <property type="match status" value="1"/>
</dbReference>
<protein>
    <submittedName>
        <fullName evidence="3">Glycoside hydrolase</fullName>
    </submittedName>
</protein>
<organism evidence="3 4">
    <name type="scientific">Kouleothrix aurantiaca</name>
    <dbReference type="NCBI Taxonomy" id="186479"/>
    <lineage>
        <taxon>Bacteria</taxon>
        <taxon>Bacillati</taxon>
        <taxon>Chloroflexota</taxon>
        <taxon>Chloroflexia</taxon>
        <taxon>Chloroflexales</taxon>
        <taxon>Roseiflexineae</taxon>
        <taxon>Roseiflexaceae</taxon>
        <taxon>Kouleothrix</taxon>
    </lineage>
</organism>
<reference evidence="3 4" key="1">
    <citation type="submission" date="2015-09" db="EMBL/GenBank/DDBJ databases">
        <title>Draft genome sequence of Kouleothrix aurantiaca JCM 19913.</title>
        <authorList>
            <person name="Hemp J."/>
        </authorList>
    </citation>
    <scope>NUCLEOTIDE SEQUENCE [LARGE SCALE GENOMIC DNA]</scope>
    <source>
        <strain evidence="3 4">COM-B</strain>
    </source>
</reference>
<dbReference type="GO" id="GO:0016787">
    <property type="term" value="F:hydrolase activity"/>
    <property type="evidence" value="ECO:0007669"/>
    <property type="project" value="UniProtKB-KW"/>
</dbReference>
<evidence type="ECO:0000259" key="2">
    <source>
        <dbReference type="SMART" id="SM00287"/>
    </source>
</evidence>
<keyword evidence="3" id="KW-0378">Hydrolase</keyword>
<dbReference type="PANTHER" id="PTHR34408:SF1">
    <property type="entry name" value="GLYCOSYL HYDROLASE FAMILY 19 DOMAIN-CONTAINING PROTEIN HI_1415"/>
    <property type="match status" value="1"/>
</dbReference>
<keyword evidence="1" id="KW-1133">Transmembrane helix</keyword>
<dbReference type="PANTHER" id="PTHR34408">
    <property type="entry name" value="FAMILY PROTEIN, PUTATIVE-RELATED"/>
    <property type="match status" value="1"/>
</dbReference>
<keyword evidence="1" id="KW-0812">Transmembrane</keyword>
<keyword evidence="4" id="KW-1185">Reference proteome</keyword>
<feature type="transmembrane region" description="Helical" evidence="1">
    <location>
        <begin position="62"/>
        <end position="81"/>
    </location>
</feature>
<dbReference type="Gene3D" id="2.30.30.40">
    <property type="entry name" value="SH3 Domains"/>
    <property type="match status" value="2"/>
</dbReference>
<feature type="non-terminal residue" evidence="3">
    <location>
        <position position="281"/>
    </location>
</feature>
<evidence type="ECO:0000256" key="1">
    <source>
        <dbReference type="SAM" id="Phobius"/>
    </source>
</evidence>
<evidence type="ECO:0000313" key="4">
    <source>
        <dbReference type="Proteomes" id="UP000050509"/>
    </source>
</evidence>
<dbReference type="EMBL" id="LJCR01000947">
    <property type="protein sequence ID" value="KPV51361.1"/>
    <property type="molecule type" value="Genomic_DNA"/>
</dbReference>
<dbReference type="Proteomes" id="UP000050509">
    <property type="component" value="Unassembled WGS sequence"/>
</dbReference>
<dbReference type="InterPro" id="IPR052354">
    <property type="entry name" value="Cell_Wall_Dynamics_Protein"/>
</dbReference>
<comment type="caution">
    <text evidence="3">The sequence shown here is derived from an EMBL/GenBank/DDBJ whole genome shotgun (WGS) entry which is preliminary data.</text>
</comment>
<feature type="domain" description="SH3b" evidence="2">
    <location>
        <begin position="148"/>
        <end position="210"/>
    </location>
</feature>
<keyword evidence="1" id="KW-0472">Membrane</keyword>
<dbReference type="InterPro" id="IPR003646">
    <property type="entry name" value="SH3-like_bac-type"/>
</dbReference>
<name>A0A0P9DEH0_9CHLR</name>
<dbReference type="AlphaFoldDB" id="A0A0P9DEH0"/>
<sequence length="281" mass="30417">MIEHSRLPLSSPEPGDLYQLQQRANRQRQRYKRPSQSLLAQQYARNIFGTPIKSLSRLPARFLLHTVVALVLPVAVLLSQFSTISMPTSVAQPALPPASNDIVAPVAPINLDAQPLEGDAPLEDNGDIPVPLSLVSRTEALAPVVVDATIAGERINLRNGPGTQYDAVGRISAGAPVQVIGRYHDGNWFQVRERAGKPVFWVSGELLNLPEGAADTLFEVQADQIPPPPPPKVATVNETGLQLRDGPGTNYISMAKLDAGAQLELLERYQDWFHVGIPGGN</sequence>
<proteinExistence type="predicted"/>
<feature type="domain" description="SH3b" evidence="2">
    <location>
        <begin position="231"/>
        <end position="280"/>
    </location>
</feature>
<gene>
    <name evidence="3" type="ORF">SE17_21630</name>
</gene>
<dbReference type="SMART" id="SM00287">
    <property type="entry name" value="SH3b"/>
    <property type="match status" value="2"/>
</dbReference>
<accession>A0A0P9DEH0</accession>
<evidence type="ECO:0000313" key="3">
    <source>
        <dbReference type="EMBL" id="KPV51361.1"/>
    </source>
</evidence>